<protein>
    <recommendedName>
        <fullName evidence="4">UBA domain-containing protein</fullName>
    </recommendedName>
</protein>
<evidence type="ECO:0008006" key="4">
    <source>
        <dbReference type="Google" id="ProtNLM"/>
    </source>
</evidence>
<keyword evidence="3" id="KW-1185">Reference proteome</keyword>
<evidence type="ECO:0000256" key="1">
    <source>
        <dbReference type="SAM" id="MobiDB-lite"/>
    </source>
</evidence>
<feature type="compositionally biased region" description="Polar residues" evidence="1">
    <location>
        <begin position="35"/>
        <end position="44"/>
    </location>
</feature>
<evidence type="ECO:0000313" key="2">
    <source>
        <dbReference type="EMBL" id="WWC86078.1"/>
    </source>
</evidence>
<dbReference type="RefSeq" id="XP_066072841.1">
    <property type="nucleotide sequence ID" value="XM_066216744.1"/>
</dbReference>
<dbReference type="Proteomes" id="UP001355207">
    <property type="component" value="Chromosome 1"/>
</dbReference>
<dbReference type="EMBL" id="CP144098">
    <property type="protein sequence ID" value="WWC86078.1"/>
    <property type="molecule type" value="Genomic_DNA"/>
</dbReference>
<feature type="region of interest" description="Disordered" evidence="1">
    <location>
        <begin position="1"/>
        <end position="51"/>
    </location>
</feature>
<feature type="compositionally biased region" description="Low complexity" evidence="1">
    <location>
        <begin position="18"/>
        <end position="27"/>
    </location>
</feature>
<sequence>MSNLPWTFQIPLKKNSKSSRSSSAGSAPKKRNKSNSDQSASSGMSGEWDSEKKEQFMDQIIALGYKAANLDEMAQKLGLNKRQLINQLTTGRNNFRSMAVAAVKGG</sequence>
<dbReference type="AlphaFoldDB" id="A0AAX4JMJ0"/>
<evidence type="ECO:0000313" key="3">
    <source>
        <dbReference type="Proteomes" id="UP001355207"/>
    </source>
</evidence>
<reference evidence="2 3" key="1">
    <citation type="submission" date="2024-01" db="EMBL/GenBank/DDBJ databases">
        <title>Comparative genomics of Cryptococcus and Kwoniella reveals pathogenesis evolution and contrasting modes of karyotype evolution via chromosome fusion or intercentromeric recombination.</title>
        <authorList>
            <person name="Coelho M.A."/>
            <person name="David-Palma M."/>
            <person name="Shea T."/>
            <person name="Bowers K."/>
            <person name="McGinley-Smith S."/>
            <person name="Mohammad A.W."/>
            <person name="Gnirke A."/>
            <person name="Yurkov A.M."/>
            <person name="Nowrousian M."/>
            <person name="Sun S."/>
            <person name="Cuomo C.A."/>
            <person name="Heitman J."/>
        </authorList>
    </citation>
    <scope>NUCLEOTIDE SEQUENCE [LARGE SCALE GENOMIC DNA]</scope>
    <source>
        <strain evidence="2 3">CBS 6074</strain>
    </source>
</reference>
<dbReference type="GeneID" id="91091621"/>
<gene>
    <name evidence="2" type="ORF">L201_000949</name>
</gene>
<accession>A0AAX4JMJ0</accession>
<proteinExistence type="predicted"/>
<name>A0AAX4JMJ0_9TREE</name>
<organism evidence="2 3">
    <name type="scientific">Kwoniella dendrophila CBS 6074</name>
    <dbReference type="NCBI Taxonomy" id="1295534"/>
    <lineage>
        <taxon>Eukaryota</taxon>
        <taxon>Fungi</taxon>
        <taxon>Dikarya</taxon>
        <taxon>Basidiomycota</taxon>
        <taxon>Agaricomycotina</taxon>
        <taxon>Tremellomycetes</taxon>
        <taxon>Tremellales</taxon>
        <taxon>Cryptococcaceae</taxon>
        <taxon>Kwoniella</taxon>
    </lineage>
</organism>